<reference evidence="1" key="1">
    <citation type="submission" date="2014-09" db="EMBL/GenBank/DDBJ databases">
        <authorList>
            <person name="Magalhaes I.L.F."/>
            <person name="Oliveira U."/>
            <person name="Santos F.R."/>
            <person name="Vidigal T.H.D.A."/>
            <person name="Brescovit A.D."/>
            <person name="Santos A.J."/>
        </authorList>
    </citation>
    <scope>NUCLEOTIDE SEQUENCE</scope>
    <source>
        <tissue evidence="1">Shoot tissue taken approximately 20 cm above the soil surface</tissue>
    </source>
</reference>
<organism evidence="1">
    <name type="scientific">Arundo donax</name>
    <name type="common">Giant reed</name>
    <name type="synonym">Donax arundinaceus</name>
    <dbReference type="NCBI Taxonomy" id="35708"/>
    <lineage>
        <taxon>Eukaryota</taxon>
        <taxon>Viridiplantae</taxon>
        <taxon>Streptophyta</taxon>
        <taxon>Embryophyta</taxon>
        <taxon>Tracheophyta</taxon>
        <taxon>Spermatophyta</taxon>
        <taxon>Magnoliopsida</taxon>
        <taxon>Liliopsida</taxon>
        <taxon>Poales</taxon>
        <taxon>Poaceae</taxon>
        <taxon>PACMAD clade</taxon>
        <taxon>Arundinoideae</taxon>
        <taxon>Arundineae</taxon>
        <taxon>Arundo</taxon>
    </lineage>
</organism>
<proteinExistence type="predicted"/>
<reference evidence="1" key="2">
    <citation type="journal article" date="2015" name="Data Brief">
        <title>Shoot transcriptome of the giant reed, Arundo donax.</title>
        <authorList>
            <person name="Barrero R.A."/>
            <person name="Guerrero F.D."/>
            <person name="Moolhuijzen P."/>
            <person name="Goolsby J.A."/>
            <person name="Tidwell J."/>
            <person name="Bellgard S.E."/>
            <person name="Bellgard M.I."/>
        </authorList>
    </citation>
    <scope>NUCLEOTIDE SEQUENCE</scope>
    <source>
        <tissue evidence="1">Shoot tissue taken approximately 20 cm above the soil surface</tissue>
    </source>
</reference>
<protein>
    <submittedName>
        <fullName evidence="1">Uncharacterized protein</fullName>
    </submittedName>
</protein>
<sequence length="30" mass="3458">MSSDSFNSLVHITWVHCMHVDDHFLTGVEI</sequence>
<dbReference type="AlphaFoldDB" id="A0A0A9GUG9"/>
<accession>A0A0A9GUG9</accession>
<dbReference type="EMBL" id="GBRH01170717">
    <property type="protein sequence ID" value="JAE27179.1"/>
    <property type="molecule type" value="Transcribed_RNA"/>
</dbReference>
<evidence type="ECO:0000313" key="1">
    <source>
        <dbReference type="EMBL" id="JAE27179.1"/>
    </source>
</evidence>
<name>A0A0A9GUG9_ARUDO</name>